<protein>
    <submittedName>
        <fullName evidence="1">Uncharacterized protein</fullName>
    </submittedName>
</protein>
<dbReference type="Proteomes" id="UP000008144">
    <property type="component" value="Unassembled WGS sequence"/>
</dbReference>
<evidence type="ECO:0000313" key="2">
    <source>
        <dbReference type="Proteomes" id="UP000008144"/>
    </source>
</evidence>
<reference evidence="2" key="1">
    <citation type="journal article" date="2002" name="Science">
        <title>The draft genome of Ciona intestinalis: insights into chordate and vertebrate origins.</title>
        <authorList>
            <person name="Dehal P."/>
            <person name="Satou Y."/>
            <person name="Campbell R.K."/>
            <person name="Chapman J."/>
            <person name="Degnan B."/>
            <person name="De Tomaso A."/>
            <person name="Davidson B."/>
            <person name="Di Gregorio A."/>
            <person name="Gelpke M."/>
            <person name="Goodstein D.M."/>
            <person name="Harafuji N."/>
            <person name="Hastings K.E."/>
            <person name="Ho I."/>
            <person name="Hotta K."/>
            <person name="Huang W."/>
            <person name="Kawashima T."/>
            <person name="Lemaire P."/>
            <person name="Martinez D."/>
            <person name="Meinertzhagen I.A."/>
            <person name="Necula S."/>
            <person name="Nonaka M."/>
            <person name="Putnam N."/>
            <person name="Rash S."/>
            <person name="Saiga H."/>
            <person name="Satake M."/>
            <person name="Terry A."/>
            <person name="Yamada L."/>
            <person name="Wang H.G."/>
            <person name="Awazu S."/>
            <person name="Azumi K."/>
            <person name="Boore J."/>
            <person name="Branno M."/>
            <person name="Chin-Bow S."/>
            <person name="DeSantis R."/>
            <person name="Doyle S."/>
            <person name="Francino P."/>
            <person name="Keys D.N."/>
            <person name="Haga S."/>
            <person name="Hayashi H."/>
            <person name="Hino K."/>
            <person name="Imai K.S."/>
            <person name="Inaba K."/>
            <person name="Kano S."/>
            <person name="Kobayashi K."/>
            <person name="Kobayashi M."/>
            <person name="Lee B.I."/>
            <person name="Makabe K.W."/>
            <person name="Manohar C."/>
            <person name="Matassi G."/>
            <person name="Medina M."/>
            <person name="Mochizuki Y."/>
            <person name="Mount S."/>
            <person name="Morishita T."/>
            <person name="Miura S."/>
            <person name="Nakayama A."/>
            <person name="Nishizaka S."/>
            <person name="Nomoto H."/>
            <person name="Ohta F."/>
            <person name="Oishi K."/>
            <person name="Rigoutsos I."/>
            <person name="Sano M."/>
            <person name="Sasaki A."/>
            <person name="Sasakura Y."/>
            <person name="Shoguchi E."/>
            <person name="Shin-i T."/>
            <person name="Spagnuolo A."/>
            <person name="Stainier D."/>
            <person name="Suzuki M.M."/>
            <person name="Tassy O."/>
            <person name="Takatori N."/>
            <person name="Tokuoka M."/>
            <person name="Yagi K."/>
            <person name="Yoshizaki F."/>
            <person name="Wada S."/>
            <person name="Zhang C."/>
            <person name="Hyatt P.D."/>
            <person name="Larimer F."/>
            <person name="Detter C."/>
            <person name="Doggett N."/>
            <person name="Glavina T."/>
            <person name="Hawkins T."/>
            <person name="Richardson P."/>
            <person name="Lucas S."/>
            <person name="Kohara Y."/>
            <person name="Levine M."/>
            <person name="Satoh N."/>
            <person name="Rokhsar D.S."/>
        </authorList>
    </citation>
    <scope>NUCLEOTIDE SEQUENCE [LARGE SCALE GENOMIC DNA]</scope>
</reference>
<dbReference type="AlphaFoldDB" id="H2XNT0"/>
<reference evidence="1" key="2">
    <citation type="submission" date="2025-08" db="UniProtKB">
        <authorList>
            <consortium name="Ensembl"/>
        </authorList>
    </citation>
    <scope>IDENTIFICATION</scope>
</reference>
<dbReference type="InParanoid" id="H2XNT0"/>
<proteinExistence type="predicted"/>
<reference evidence="1" key="3">
    <citation type="submission" date="2025-09" db="UniProtKB">
        <authorList>
            <consortium name="Ensembl"/>
        </authorList>
    </citation>
    <scope>IDENTIFICATION</scope>
</reference>
<dbReference type="HOGENOM" id="CLU_3322232_0_0_1"/>
<accession>H2XNT0</accession>
<keyword evidence="2" id="KW-1185">Reference proteome</keyword>
<organism evidence="1 2">
    <name type="scientific">Ciona intestinalis</name>
    <name type="common">Transparent sea squirt</name>
    <name type="synonym">Ascidia intestinalis</name>
    <dbReference type="NCBI Taxonomy" id="7719"/>
    <lineage>
        <taxon>Eukaryota</taxon>
        <taxon>Metazoa</taxon>
        <taxon>Chordata</taxon>
        <taxon>Tunicata</taxon>
        <taxon>Ascidiacea</taxon>
        <taxon>Phlebobranchia</taxon>
        <taxon>Cionidae</taxon>
        <taxon>Ciona</taxon>
    </lineage>
</organism>
<sequence>MMEHTKTEMEKLGCDVKLMDIGTQDIGGESLPLPPIILG</sequence>
<dbReference type="Ensembl" id="ENSCINT00000032031.1">
    <property type="protein sequence ID" value="ENSCINP00000031313.1"/>
    <property type="gene ID" value="ENSCING00000024580.1"/>
</dbReference>
<name>H2XNT0_CIOIN</name>
<evidence type="ECO:0000313" key="1">
    <source>
        <dbReference type="Ensembl" id="ENSCINP00000031313.1"/>
    </source>
</evidence>